<dbReference type="FunCoup" id="A0A1W4WG14">
    <property type="interactions" value="1475"/>
</dbReference>
<evidence type="ECO:0000313" key="18">
    <source>
        <dbReference type="RefSeq" id="XP_018319053.1"/>
    </source>
</evidence>
<dbReference type="InParanoid" id="A0A1W4WG14"/>
<evidence type="ECO:0000256" key="13">
    <source>
        <dbReference type="ARBA" id="ARBA00023140"/>
    </source>
</evidence>
<evidence type="ECO:0000256" key="7">
    <source>
        <dbReference type="ARBA" id="ARBA00022723"/>
    </source>
</evidence>
<dbReference type="SMART" id="SM00184">
    <property type="entry name" value="RING"/>
    <property type="match status" value="1"/>
</dbReference>
<dbReference type="RefSeq" id="XP_018319053.1">
    <property type="nucleotide sequence ID" value="XM_018463551.2"/>
</dbReference>
<keyword evidence="13 15" id="KW-0576">Peroxisome</keyword>
<keyword evidence="5" id="KW-0813">Transport</keyword>
<reference evidence="18" key="1">
    <citation type="submission" date="2025-08" db="UniProtKB">
        <authorList>
            <consortium name="RefSeq"/>
        </authorList>
    </citation>
    <scope>IDENTIFICATION</scope>
    <source>
        <tissue evidence="18">Entire body</tissue>
    </source>
</reference>
<dbReference type="InterPro" id="IPR006845">
    <property type="entry name" value="Pex_N"/>
</dbReference>
<organism evidence="17 18">
    <name type="scientific">Agrilus planipennis</name>
    <name type="common">Emerald ash borer</name>
    <name type="synonym">Agrilus marcopoli</name>
    <dbReference type="NCBI Taxonomy" id="224129"/>
    <lineage>
        <taxon>Eukaryota</taxon>
        <taxon>Metazoa</taxon>
        <taxon>Ecdysozoa</taxon>
        <taxon>Arthropoda</taxon>
        <taxon>Hexapoda</taxon>
        <taxon>Insecta</taxon>
        <taxon>Pterygota</taxon>
        <taxon>Neoptera</taxon>
        <taxon>Endopterygota</taxon>
        <taxon>Coleoptera</taxon>
        <taxon>Polyphaga</taxon>
        <taxon>Elateriformia</taxon>
        <taxon>Buprestoidea</taxon>
        <taxon>Buprestidae</taxon>
        <taxon>Agrilinae</taxon>
        <taxon>Agrilus</taxon>
    </lineage>
</organism>
<dbReference type="Gene3D" id="3.30.40.10">
    <property type="entry name" value="Zinc/RING finger domain, C3HC4 (zinc finger)"/>
    <property type="match status" value="1"/>
</dbReference>
<dbReference type="OrthoDB" id="107372at2759"/>
<gene>
    <name evidence="18" type="primary">LOC108732641</name>
</gene>
<comment type="subcellular location">
    <subcellularLocation>
        <location evidence="1">Peroxisome membrane</location>
        <topology evidence="1">Multi-pass membrane protein</topology>
    </subcellularLocation>
</comment>
<dbReference type="PANTHER" id="PTHR12888">
    <property type="entry name" value="PEROXISOME ASSEMBLY PROTEIN 12 PEROXIN-12"/>
    <property type="match status" value="1"/>
</dbReference>
<comment type="similarity">
    <text evidence="3 15">Belongs to the pex2/pex10/pex12 family.</text>
</comment>
<evidence type="ECO:0000256" key="10">
    <source>
        <dbReference type="ARBA" id="ARBA00022927"/>
    </source>
</evidence>
<name>A0A1W4WG14_AGRPL</name>
<keyword evidence="12 15" id="KW-0472">Membrane</keyword>
<dbReference type="GO" id="GO:0006513">
    <property type="term" value="P:protein monoubiquitination"/>
    <property type="evidence" value="ECO:0007669"/>
    <property type="project" value="TreeGrafter"/>
</dbReference>
<accession>A0A1W4WG14</accession>
<dbReference type="InterPro" id="IPR017375">
    <property type="entry name" value="PEX12"/>
</dbReference>
<evidence type="ECO:0000313" key="17">
    <source>
        <dbReference type="Proteomes" id="UP000192223"/>
    </source>
</evidence>
<comment type="pathway">
    <text evidence="2">Protein modification; protein ubiquitination.</text>
</comment>
<dbReference type="GO" id="GO:0008270">
    <property type="term" value="F:zinc ion binding"/>
    <property type="evidence" value="ECO:0007669"/>
    <property type="project" value="UniProtKB-KW"/>
</dbReference>
<keyword evidence="9" id="KW-0862">Zinc</keyword>
<dbReference type="CDD" id="cd16451">
    <property type="entry name" value="mRING_PEX12"/>
    <property type="match status" value="1"/>
</dbReference>
<proteinExistence type="inferred from homology"/>
<comment type="function">
    <text evidence="15">Component of a retrotranslocation channel required for peroxisome organization by mediating export of the PEX5 receptor from peroxisomes to the cytosol, thereby promoting PEX5 recycling.</text>
</comment>
<evidence type="ECO:0000256" key="3">
    <source>
        <dbReference type="ARBA" id="ARBA00008704"/>
    </source>
</evidence>
<dbReference type="PANTHER" id="PTHR12888:SF0">
    <property type="entry name" value="PEROXISOME ASSEMBLY PROTEIN 12"/>
    <property type="match status" value="1"/>
</dbReference>
<feature type="domain" description="RING-type" evidence="16">
    <location>
        <begin position="274"/>
        <end position="312"/>
    </location>
</feature>
<evidence type="ECO:0000256" key="1">
    <source>
        <dbReference type="ARBA" id="ARBA00004585"/>
    </source>
</evidence>
<evidence type="ECO:0000256" key="6">
    <source>
        <dbReference type="ARBA" id="ARBA00022692"/>
    </source>
</evidence>
<keyword evidence="6" id="KW-0812">Transmembrane</keyword>
<keyword evidence="17" id="KW-1185">Reference proteome</keyword>
<dbReference type="InterPro" id="IPR001841">
    <property type="entry name" value="Znf_RING"/>
</dbReference>
<dbReference type="GO" id="GO:0005778">
    <property type="term" value="C:peroxisomal membrane"/>
    <property type="evidence" value="ECO:0007669"/>
    <property type="project" value="UniProtKB-SubCell"/>
</dbReference>
<protein>
    <recommendedName>
        <fullName evidence="4 15">Peroxisome assembly protein 12</fullName>
    </recommendedName>
    <alternativeName>
        <fullName evidence="14 15">Peroxin-12</fullName>
    </alternativeName>
</protein>
<dbReference type="GO" id="GO:0016558">
    <property type="term" value="P:protein import into peroxisome matrix"/>
    <property type="evidence" value="ECO:0007669"/>
    <property type="project" value="UniProtKB-UniRule"/>
</dbReference>
<keyword evidence="7" id="KW-0479">Metal-binding</keyword>
<dbReference type="AlphaFoldDB" id="A0A1W4WG14"/>
<dbReference type="CTD" id="5193"/>
<evidence type="ECO:0000256" key="12">
    <source>
        <dbReference type="ARBA" id="ARBA00023136"/>
    </source>
</evidence>
<dbReference type="KEGG" id="apln:108732641"/>
<evidence type="ECO:0000256" key="8">
    <source>
        <dbReference type="ARBA" id="ARBA00022771"/>
    </source>
</evidence>
<dbReference type="Pfam" id="PF04757">
    <property type="entry name" value="Pex2_Pex12"/>
    <property type="match status" value="1"/>
</dbReference>
<keyword evidence="8" id="KW-0863">Zinc-finger</keyword>
<dbReference type="GO" id="GO:0004842">
    <property type="term" value="F:ubiquitin-protein transferase activity"/>
    <property type="evidence" value="ECO:0007669"/>
    <property type="project" value="TreeGrafter"/>
</dbReference>
<evidence type="ECO:0000256" key="11">
    <source>
        <dbReference type="ARBA" id="ARBA00022989"/>
    </source>
</evidence>
<dbReference type="GeneID" id="108732641"/>
<dbReference type="GO" id="GO:0005634">
    <property type="term" value="C:nucleus"/>
    <property type="evidence" value="ECO:0007669"/>
    <property type="project" value="UniProtKB-ARBA"/>
</dbReference>
<dbReference type="SUPFAM" id="SSF57850">
    <property type="entry name" value="RING/U-box"/>
    <property type="match status" value="1"/>
</dbReference>
<dbReference type="InterPro" id="IPR018957">
    <property type="entry name" value="Znf_C3HC4_RING-type"/>
</dbReference>
<keyword evidence="11" id="KW-1133">Transmembrane helix</keyword>
<sequence>MAEIAAHLTATSEARPSLFEIIAQKSLDATLYPAFNKVAEFLAACFPNKCKDIPRYSDEIFLILKGLLEYNYLRKRDASFSEYFYGLKRVSVSDNNVHKLKTLQRCYSLIVLVGVPYLKRKLENKIEQYTLETLDGTCHSEFERKCKKSVIFLHSSGEMFWNLWTFVQYLKYIGNRTDVQLPELLLIKLKLVYAEETLDFIDFWSQLFKGELSASEIVSGILHNGLATALEISAFFLQFLKVWNDEKMNYNLTSLPKVAPPEYDQKSNTYKGICPICLQKQKIPTVLPVSGYVFCFPCILNHLKQSPKCPVTNLPANSTDLVRIYDSQ</sequence>
<evidence type="ECO:0000256" key="9">
    <source>
        <dbReference type="ARBA" id="ARBA00022833"/>
    </source>
</evidence>
<dbReference type="PIRSF" id="PIRSF038074">
    <property type="entry name" value="Peroxisome_assembly_p12"/>
    <property type="match status" value="1"/>
</dbReference>
<evidence type="ECO:0000256" key="2">
    <source>
        <dbReference type="ARBA" id="ARBA00004906"/>
    </source>
</evidence>
<dbReference type="FunFam" id="3.30.40.10:FF:000634">
    <property type="entry name" value="Peroxisome assembly protein 12"/>
    <property type="match status" value="1"/>
</dbReference>
<dbReference type="Pfam" id="PF00097">
    <property type="entry name" value="zf-C3HC4"/>
    <property type="match status" value="1"/>
</dbReference>
<dbReference type="STRING" id="224129.A0A1W4WG14"/>
<evidence type="ECO:0000256" key="15">
    <source>
        <dbReference type="PIRNR" id="PIRNR038074"/>
    </source>
</evidence>
<keyword evidence="10" id="KW-0653">Protein transport</keyword>
<evidence type="ECO:0000256" key="14">
    <source>
        <dbReference type="ARBA" id="ARBA00029692"/>
    </source>
</evidence>
<evidence type="ECO:0000256" key="5">
    <source>
        <dbReference type="ARBA" id="ARBA00022448"/>
    </source>
</evidence>
<dbReference type="InterPro" id="IPR013083">
    <property type="entry name" value="Znf_RING/FYVE/PHD"/>
</dbReference>
<dbReference type="Proteomes" id="UP000192223">
    <property type="component" value="Unplaced"/>
</dbReference>
<evidence type="ECO:0000256" key="4">
    <source>
        <dbReference type="ARBA" id="ARBA00018980"/>
    </source>
</evidence>
<dbReference type="GO" id="GO:1990429">
    <property type="term" value="C:peroxisomal importomer complex"/>
    <property type="evidence" value="ECO:0007669"/>
    <property type="project" value="TreeGrafter"/>
</dbReference>
<evidence type="ECO:0000259" key="16">
    <source>
        <dbReference type="SMART" id="SM00184"/>
    </source>
</evidence>